<feature type="transmembrane region" description="Helical" evidence="2">
    <location>
        <begin position="320"/>
        <end position="342"/>
    </location>
</feature>
<sequence>MLSDGAQMVLGLVVGVSALILMILRTKIHTFLALIAAAALTGLVGGMAPGDLAQAITQGFGNTLGSIGIVIGFGVMLGRILEVTGAAQRMALTFLQLFGRGREEWALGATGAVVSIPIFCDSGFVILSPLARALAREAGKPALGLGVALAAGLMATHHLVPPTPGPLAAAGTFGVDLGLMIFWGLVIAVPVYLVTMLYARWLGRWAATRGITLEAGPRHDPTTAGSGARAQHGATAGPSAAGPAGLPPITGGSEVSAAVNRGTLAGGAAGAGTAGAGSLGGTGDPAELPSAWRAFAPIVVPVLLIFLNTTLSAMGAQGPVAAYLIFLGNPVIAVAIGLLLAVYGLMGRASRDEVLQRVEEGVASAGIIILVTGAGGALGNVLRASGTGDFIAQQIAQMPLPPLLLPFLVATLVRLVQGSGTVAMVTAASITAPILASLDVAPVMAAQAAAVGSMVFSYFNDSYFWVINRTLGITDVKTQLLTWSVPSTLGWLTGLLALLVVNGLLFF</sequence>
<organism evidence="3 4">
    <name type="scientific">Thermaerobacter composti</name>
    <dbReference type="NCBI Taxonomy" id="554949"/>
    <lineage>
        <taxon>Bacteria</taxon>
        <taxon>Bacillati</taxon>
        <taxon>Bacillota</taxon>
        <taxon>Clostridia</taxon>
        <taxon>Eubacteriales</taxon>
        <taxon>Clostridiales Family XVII. Incertae Sedis</taxon>
        <taxon>Thermaerobacter</taxon>
    </lineage>
</organism>
<evidence type="ECO:0000256" key="2">
    <source>
        <dbReference type="SAM" id="Phobius"/>
    </source>
</evidence>
<keyword evidence="2" id="KW-0472">Membrane</keyword>
<evidence type="ECO:0000256" key="1">
    <source>
        <dbReference type="SAM" id="MobiDB-lite"/>
    </source>
</evidence>
<keyword evidence="2" id="KW-1133">Transmembrane helix</keyword>
<dbReference type="Proteomes" id="UP001304683">
    <property type="component" value="Chromosome"/>
</dbReference>
<dbReference type="EMBL" id="CP132508">
    <property type="protein sequence ID" value="WPD18744.1"/>
    <property type="molecule type" value="Genomic_DNA"/>
</dbReference>
<evidence type="ECO:0000313" key="4">
    <source>
        <dbReference type="Proteomes" id="UP001304683"/>
    </source>
</evidence>
<keyword evidence="4" id="KW-1185">Reference proteome</keyword>
<name>A0ABZ0QPY4_9FIRM</name>
<dbReference type="PANTHER" id="PTHR30354:SF11">
    <property type="entry name" value="PERMEASE"/>
    <property type="match status" value="1"/>
</dbReference>
<keyword evidence="2" id="KW-0812">Transmembrane</keyword>
<feature type="region of interest" description="Disordered" evidence="1">
    <location>
        <begin position="214"/>
        <end position="245"/>
    </location>
</feature>
<feature type="transmembrane region" description="Helical" evidence="2">
    <location>
        <begin position="440"/>
        <end position="459"/>
    </location>
</feature>
<reference evidence="3 4" key="1">
    <citation type="submission" date="2023-08" db="EMBL/GenBank/DDBJ databases">
        <title>Genome sequence of Thermaerobacter compostii strain Ins1, a spore-forming filamentous bacterium isolated from a deep geothermal reservoir.</title>
        <authorList>
            <person name="Bregnard D."/>
            <person name="Gonzalez D."/>
            <person name="Junier P."/>
        </authorList>
    </citation>
    <scope>NUCLEOTIDE SEQUENCE [LARGE SCALE GENOMIC DNA]</scope>
    <source>
        <strain evidence="3 4">Ins1</strain>
    </source>
</reference>
<feature type="transmembrane region" description="Helical" evidence="2">
    <location>
        <begin position="142"/>
        <end position="160"/>
    </location>
</feature>
<dbReference type="InterPro" id="IPR003474">
    <property type="entry name" value="Glcn_transporter"/>
</dbReference>
<feature type="transmembrane region" description="Helical" evidence="2">
    <location>
        <begin position="294"/>
        <end position="314"/>
    </location>
</feature>
<accession>A0ABZ0QPY4</accession>
<gene>
    <name evidence="3" type="ORF">Q5761_10315</name>
</gene>
<dbReference type="Pfam" id="PF02447">
    <property type="entry name" value="GntP_permease"/>
    <property type="match status" value="2"/>
</dbReference>
<feature type="transmembrane region" description="Helical" evidence="2">
    <location>
        <begin position="180"/>
        <end position="199"/>
    </location>
</feature>
<protein>
    <submittedName>
        <fullName evidence="3">GntP family permease</fullName>
    </submittedName>
</protein>
<proteinExistence type="predicted"/>
<feature type="transmembrane region" description="Helical" evidence="2">
    <location>
        <begin position="403"/>
        <end position="428"/>
    </location>
</feature>
<feature type="transmembrane region" description="Helical" evidence="2">
    <location>
        <begin position="31"/>
        <end position="48"/>
    </location>
</feature>
<feature type="transmembrane region" description="Helical" evidence="2">
    <location>
        <begin position="6"/>
        <end position="24"/>
    </location>
</feature>
<dbReference type="PANTHER" id="PTHR30354">
    <property type="entry name" value="GNT FAMILY GLUCONATE TRANSPORTER"/>
    <property type="match status" value="1"/>
</dbReference>
<feature type="transmembrane region" description="Helical" evidence="2">
    <location>
        <begin position="60"/>
        <end position="81"/>
    </location>
</feature>
<feature type="transmembrane region" description="Helical" evidence="2">
    <location>
        <begin position="488"/>
        <end position="506"/>
    </location>
</feature>
<feature type="transmembrane region" description="Helical" evidence="2">
    <location>
        <begin position="362"/>
        <end position="383"/>
    </location>
</feature>
<feature type="compositionally biased region" description="Low complexity" evidence="1">
    <location>
        <begin position="233"/>
        <end position="245"/>
    </location>
</feature>
<evidence type="ECO:0000313" key="3">
    <source>
        <dbReference type="EMBL" id="WPD18744.1"/>
    </source>
</evidence>